<protein>
    <submittedName>
        <fullName evidence="2">B2126_F1_17</fullName>
    </submittedName>
</protein>
<dbReference type="AlphaFoldDB" id="Q49795"/>
<accession>Q49795</accession>
<reference evidence="2" key="2">
    <citation type="submission" date="1994-03" db="EMBL/GenBank/DDBJ databases">
        <authorList>
            <person name="Robison K."/>
        </authorList>
    </citation>
    <scope>NUCLEOTIDE SEQUENCE</scope>
</reference>
<proteinExistence type="predicted"/>
<keyword evidence="1" id="KW-1133">Transmembrane helix</keyword>
<dbReference type="PIR" id="S72869">
    <property type="entry name" value="S72869"/>
</dbReference>
<feature type="transmembrane region" description="Helical" evidence="1">
    <location>
        <begin position="58"/>
        <end position="79"/>
    </location>
</feature>
<evidence type="ECO:0000313" key="2">
    <source>
        <dbReference type="EMBL" id="AAA17209.1"/>
    </source>
</evidence>
<dbReference type="EMBL" id="U00017">
    <property type="protein sequence ID" value="AAA17209.1"/>
    <property type="molecule type" value="Genomic_DNA"/>
</dbReference>
<sequence length="86" mass="9471">MVIVKSERVADLLSSVLVVARNTDLGYQRFGIRAGMGDAHDTVTPSDSRCPGGPNPPVVLLTTLVVFNTYVWIVATTLIREHYGWR</sequence>
<evidence type="ECO:0000256" key="1">
    <source>
        <dbReference type="SAM" id="Phobius"/>
    </source>
</evidence>
<reference evidence="2" key="1">
    <citation type="submission" date="1994-01" db="EMBL/GenBank/DDBJ databases">
        <authorList>
            <person name="Smith D.R."/>
        </authorList>
    </citation>
    <scope>NUCLEOTIDE SEQUENCE</scope>
</reference>
<keyword evidence="1" id="KW-0812">Transmembrane</keyword>
<organism evidence="2">
    <name type="scientific">Mycobacterium leprae</name>
    <dbReference type="NCBI Taxonomy" id="1769"/>
    <lineage>
        <taxon>Bacteria</taxon>
        <taxon>Bacillati</taxon>
        <taxon>Actinomycetota</taxon>
        <taxon>Actinomycetes</taxon>
        <taxon>Mycobacteriales</taxon>
        <taxon>Mycobacteriaceae</taxon>
        <taxon>Mycobacterium</taxon>
    </lineage>
</organism>
<name>Q49795_MYCLR</name>
<keyword evidence="1" id="KW-0472">Membrane</keyword>